<evidence type="ECO:0000256" key="1">
    <source>
        <dbReference type="SAM" id="Phobius"/>
    </source>
</evidence>
<protein>
    <submittedName>
        <fullName evidence="2">Uncharacterized protein</fullName>
    </submittedName>
</protein>
<proteinExistence type="predicted"/>
<keyword evidence="1" id="KW-0812">Transmembrane</keyword>
<dbReference type="OrthoDB" id="9920658at2"/>
<dbReference type="AlphaFoldDB" id="A0A316D6R4"/>
<organism evidence="2 3">
    <name type="scientific">Tumebacillus permanentifrigoris</name>
    <dbReference type="NCBI Taxonomy" id="378543"/>
    <lineage>
        <taxon>Bacteria</taxon>
        <taxon>Bacillati</taxon>
        <taxon>Bacillota</taxon>
        <taxon>Bacilli</taxon>
        <taxon>Bacillales</taxon>
        <taxon>Alicyclobacillaceae</taxon>
        <taxon>Tumebacillus</taxon>
    </lineage>
</organism>
<name>A0A316D6R4_9BACL</name>
<dbReference type="EMBL" id="QGGL01000013">
    <property type="protein sequence ID" value="PWK09667.1"/>
    <property type="molecule type" value="Genomic_DNA"/>
</dbReference>
<keyword evidence="1" id="KW-0472">Membrane</keyword>
<keyword evidence="1" id="KW-1133">Transmembrane helix</keyword>
<reference evidence="2 3" key="1">
    <citation type="submission" date="2018-05" db="EMBL/GenBank/DDBJ databases">
        <title>Genomic Encyclopedia of Type Strains, Phase IV (KMG-IV): sequencing the most valuable type-strain genomes for metagenomic binning, comparative biology and taxonomic classification.</title>
        <authorList>
            <person name="Goeker M."/>
        </authorList>
    </citation>
    <scope>NUCLEOTIDE SEQUENCE [LARGE SCALE GENOMIC DNA]</scope>
    <source>
        <strain evidence="2 3">DSM 18773</strain>
    </source>
</reference>
<keyword evidence="3" id="KW-1185">Reference proteome</keyword>
<gene>
    <name evidence="2" type="ORF">C7459_113103</name>
</gene>
<feature type="transmembrane region" description="Helical" evidence="1">
    <location>
        <begin position="63"/>
        <end position="84"/>
    </location>
</feature>
<dbReference type="RefSeq" id="WP_109690171.1">
    <property type="nucleotide sequence ID" value="NZ_QGGL01000013.1"/>
</dbReference>
<accession>A0A316D6R4</accession>
<sequence length="281" mass="31736">MKPFFTKLWGLIQSSPILAIFVGEVIASLIADTKSIATLFGIPFAYLGVELLPGDTTPDILKILYWVLCTAIYYAVLMSLYRLFRLLIPQKVPPQQQPLVAPKLELYINEIATAMEVIERDDVTDDQSVAALEDLLSHVGDMILDSFKGIPLPKFRYAFLVGDDQDKFTMVSVGRRRTLVHHDMDAIDWVLTHFNGTHYLKGNLMQSVPRHDMEAIGLVRNQGTRLQFGFVIFIPKAEALTEEAVLKFYASVSAVQLITYMDKLMNIMVKYKVRMEGGRSS</sequence>
<comment type="caution">
    <text evidence="2">The sequence shown here is derived from an EMBL/GenBank/DDBJ whole genome shotgun (WGS) entry which is preliminary data.</text>
</comment>
<dbReference type="Proteomes" id="UP000245634">
    <property type="component" value="Unassembled WGS sequence"/>
</dbReference>
<evidence type="ECO:0000313" key="2">
    <source>
        <dbReference type="EMBL" id="PWK09667.1"/>
    </source>
</evidence>
<evidence type="ECO:0000313" key="3">
    <source>
        <dbReference type="Proteomes" id="UP000245634"/>
    </source>
</evidence>